<evidence type="ECO:0000313" key="2">
    <source>
        <dbReference type="EMBL" id="OXU24539.1"/>
    </source>
</evidence>
<dbReference type="AlphaFoldDB" id="A0A232F222"/>
<name>A0A232F222_9HYME</name>
<feature type="transmembrane region" description="Helical" evidence="1">
    <location>
        <begin position="47"/>
        <end position="65"/>
    </location>
</feature>
<evidence type="ECO:0008006" key="4">
    <source>
        <dbReference type="Google" id="ProtNLM"/>
    </source>
</evidence>
<evidence type="ECO:0000313" key="3">
    <source>
        <dbReference type="Proteomes" id="UP000215335"/>
    </source>
</evidence>
<feature type="non-terminal residue" evidence="2">
    <location>
        <position position="214"/>
    </location>
</feature>
<keyword evidence="1" id="KW-0812">Transmembrane</keyword>
<organism evidence="2 3">
    <name type="scientific">Trichomalopsis sarcophagae</name>
    <dbReference type="NCBI Taxonomy" id="543379"/>
    <lineage>
        <taxon>Eukaryota</taxon>
        <taxon>Metazoa</taxon>
        <taxon>Ecdysozoa</taxon>
        <taxon>Arthropoda</taxon>
        <taxon>Hexapoda</taxon>
        <taxon>Insecta</taxon>
        <taxon>Pterygota</taxon>
        <taxon>Neoptera</taxon>
        <taxon>Endopterygota</taxon>
        <taxon>Hymenoptera</taxon>
        <taxon>Apocrita</taxon>
        <taxon>Proctotrupomorpha</taxon>
        <taxon>Chalcidoidea</taxon>
        <taxon>Pteromalidae</taxon>
        <taxon>Pteromalinae</taxon>
        <taxon>Trichomalopsis</taxon>
    </lineage>
</organism>
<reference evidence="2 3" key="1">
    <citation type="journal article" date="2017" name="Curr. Biol.">
        <title>The Evolution of Venom by Co-option of Single-Copy Genes.</title>
        <authorList>
            <person name="Martinson E.O."/>
            <person name="Mrinalini"/>
            <person name="Kelkar Y.D."/>
            <person name="Chang C.H."/>
            <person name="Werren J.H."/>
        </authorList>
    </citation>
    <scope>NUCLEOTIDE SEQUENCE [LARGE SCALE GENOMIC DNA]</scope>
    <source>
        <strain evidence="2 3">Alberta</strain>
        <tissue evidence="2">Whole body</tissue>
    </source>
</reference>
<gene>
    <name evidence="2" type="ORF">TSAR_015607</name>
</gene>
<dbReference type="EMBL" id="NNAY01001273">
    <property type="protein sequence ID" value="OXU24539.1"/>
    <property type="molecule type" value="Genomic_DNA"/>
</dbReference>
<keyword evidence="1" id="KW-0472">Membrane</keyword>
<feature type="transmembrane region" description="Helical" evidence="1">
    <location>
        <begin position="174"/>
        <end position="196"/>
    </location>
</feature>
<keyword evidence="1" id="KW-1133">Transmembrane helix</keyword>
<protein>
    <recommendedName>
        <fullName evidence="4">Odorant receptor</fullName>
    </recommendedName>
</protein>
<dbReference type="Proteomes" id="UP000215335">
    <property type="component" value="Unassembled WGS sequence"/>
</dbReference>
<evidence type="ECO:0000256" key="1">
    <source>
        <dbReference type="SAM" id="Phobius"/>
    </source>
</evidence>
<accession>A0A232F222</accession>
<proteinExistence type="predicted"/>
<keyword evidence="3" id="KW-1185">Reference proteome</keyword>
<feature type="transmembrane region" description="Helical" evidence="1">
    <location>
        <begin position="71"/>
        <end position="94"/>
    </location>
</feature>
<comment type="caution">
    <text evidence="2">The sequence shown here is derived from an EMBL/GenBank/DDBJ whole genome shotgun (WGS) entry which is preliminary data.</text>
</comment>
<sequence>MELKVEMKATSDLKEEDIFSNKYLITNKKLLTSVALWPYQNSRLKKAMAILFVMCIFSVMIPQVIRGFEEWYAEVVNMGIIVECISGVVLYVAIGARLTMLTVQEPKMRCIYEGITRDWEEMHDLGERAILQRFCNLGRLLTIVYTVIANKYLNTTYKKALCIYTEYFVDEDEYFYYLFGHTIVCVIPLTMLFTTFDSTFMLIVQHGVGLLKIL</sequence>